<gene>
    <name evidence="3" type="ORF">LMG32289_06725</name>
</gene>
<evidence type="ECO:0000313" key="4">
    <source>
        <dbReference type="Proteomes" id="UP000706525"/>
    </source>
</evidence>
<proteinExistence type="predicted"/>
<name>A0ABM8Y2N6_9BURK</name>
<reference evidence="3 4" key="1">
    <citation type="submission" date="2021-08" db="EMBL/GenBank/DDBJ databases">
        <authorList>
            <person name="Peeters C."/>
        </authorList>
    </citation>
    <scope>NUCLEOTIDE SEQUENCE [LARGE SCALE GENOMIC DNA]</scope>
    <source>
        <strain evidence="3 4">LMG 32289</strain>
    </source>
</reference>
<dbReference type="SUPFAM" id="SSF56349">
    <property type="entry name" value="DNA breaking-rejoining enzymes"/>
    <property type="match status" value="1"/>
</dbReference>
<comment type="caution">
    <text evidence="3">The sequence shown here is derived from an EMBL/GenBank/DDBJ whole genome shotgun (WGS) entry which is preliminary data.</text>
</comment>
<keyword evidence="2" id="KW-0472">Membrane</keyword>
<evidence type="ECO:0000313" key="3">
    <source>
        <dbReference type="EMBL" id="CAG9186988.1"/>
    </source>
</evidence>
<sequence length="137" mass="14904">MGVGVWVYEYEYGSRMVMVAFGIGGVFSILALISEAGEVRAPYCLVRLARSPVGRYRLPRTHGLQTMPGLEWSHDWTGRAAERLRFLLDFGYATGLRAAELVSVNLGGIEMGAGDERWLHLVGKGATPGKVVLPLPG</sequence>
<dbReference type="InterPro" id="IPR013762">
    <property type="entry name" value="Integrase-like_cat_sf"/>
</dbReference>
<feature type="transmembrane region" description="Helical" evidence="2">
    <location>
        <begin position="12"/>
        <end position="33"/>
    </location>
</feature>
<protein>
    <recommendedName>
        <fullName evidence="5">Tyr recombinase domain-containing protein</fullName>
    </recommendedName>
</protein>
<accession>A0ABM8Y2N6</accession>
<dbReference type="Proteomes" id="UP000706525">
    <property type="component" value="Unassembled WGS sequence"/>
</dbReference>
<evidence type="ECO:0000256" key="2">
    <source>
        <dbReference type="SAM" id="Phobius"/>
    </source>
</evidence>
<evidence type="ECO:0008006" key="5">
    <source>
        <dbReference type="Google" id="ProtNLM"/>
    </source>
</evidence>
<dbReference type="EMBL" id="CAJZAG010000023">
    <property type="protein sequence ID" value="CAG9186988.1"/>
    <property type="molecule type" value="Genomic_DNA"/>
</dbReference>
<evidence type="ECO:0000256" key="1">
    <source>
        <dbReference type="ARBA" id="ARBA00023172"/>
    </source>
</evidence>
<dbReference type="InterPro" id="IPR011010">
    <property type="entry name" value="DNA_brk_join_enz"/>
</dbReference>
<dbReference type="Gene3D" id="1.10.443.10">
    <property type="entry name" value="Intergrase catalytic core"/>
    <property type="match status" value="1"/>
</dbReference>
<organism evidence="3 4">
    <name type="scientific">Cupriavidus pampae</name>
    <dbReference type="NCBI Taxonomy" id="659251"/>
    <lineage>
        <taxon>Bacteria</taxon>
        <taxon>Pseudomonadati</taxon>
        <taxon>Pseudomonadota</taxon>
        <taxon>Betaproteobacteria</taxon>
        <taxon>Burkholderiales</taxon>
        <taxon>Burkholderiaceae</taxon>
        <taxon>Cupriavidus</taxon>
    </lineage>
</organism>
<keyword evidence="2" id="KW-0812">Transmembrane</keyword>
<keyword evidence="4" id="KW-1185">Reference proteome</keyword>
<keyword evidence="1" id="KW-0233">DNA recombination</keyword>
<keyword evidence="2" id="KW-1133">Transmembrane helix</keyword>